<proteinExistence type="predicted"/>
<sequence>MIVVNPTVTSDQAGDHSPPATDLPFAAIILAIFTLALALAFHVLFVLQPHNLCSNILRPGSRSELISGDIFEPAILDQTALVRAYRQGKAETNHVADIVSGFNAW</sequence>
<keyword evidence="3" id="KW-1185">Reference proteome</keyword>
<evidence type="ECO:0000313" key="3">
    <source>
        <dbReference type="Proteomes" id="UP000720189"/>
    </source>
</evidence>
<keyword evidence="1" id="KW-0472">Membrane</keyword>
<keyword evidence="1" id="KW-0812">Transmembrane</keyword>
<evidence type="ECO:0000256" key="1">
    <source>
        <dbReference type="SAM" id="Phobius"/>
    </source>
</evidence>
<dbReference type="GeneID" id="70227165"/>
<reference evidence="2" key="1">
    <citation type="journal article" date="2021" name="Nat. Commun.">
        <title>Genetic determinants of endophytism in the Arabidopsis root mycobiome.</title>
        <authorList>
            <person name="Mesny F."/>
            <person name="Miyauchi S."/>
            <person name="Thiergart T."/>
            <person name="Pickel B."/>
            <person name="Atanasova L."/>
            <person name="Karlsson M."/>
            <person name="Huettel B."/>
            <person name="Barry K.W."/>
            <person name="Haridas S."/>
            <person name="Chen C."/>
            <person name="Bauer D."/>
            <person name="Andreopoulos W."/>
            <person name="Pangilinan J."/>
            <person name="LaButti K."/>
            <person name="Riley R."/>
            <person name="Lipzen A."/>
            <person name="Clum A."/>
            <person name="Drula E."/>
            <person name="Henrissat B."/>
            <person name="Kohler A."/>
            <person name="Grigoriev I.V."/>
            <person name="Martin F.M."/>
            <person name="Hacquard S."/>
        </authorList>
    </citation>
    <scope>NUCLEOTIDE SEQUENCE</scope>
    <source>
        <strain evidence="2">MPI-CAGE-AT-0023</strain>
    </source>
</reference>
<dbReference type="OrthoDB" id="5092511at2759"/>
<accession>A0A9P9GZD7</accession>
<name>A0A9P9GZD7_FUSRE</name>
<keyword evidence="1" id="KW-1133">Transmembrane helix</keyword>
<protein>
    <submittedName>
        <fullName evidence="2">Uncharacterized protein</fullName>
    </submittedName>
</protein>
<evidence type="ECO:0000313" key="2">
    <source>
        <dbReference type="EMBL" id="KAH7247508.1"/>
    </source>
</evidence>
<dbReference type="RefSeq" id="XP_046048091.1">
    <property type="nucleotide sequence ID" value="XM_046197211.1"/>
</dbReference>
<gene>
    <name evidence="2" type="ORF">BKA55DRAFT_646457</name>
</gene>
<dbReference type="EMBL" id="JAGMUX010000010">
    <property type="protein sequence ID" value="KAH7247508.1"/>
    <property type="molecule type" value="Genomic_DNA"/>
</dbReference>
<organism evidence="2 3">
    <name type="scientific">Fusarium redolens</name>
    <dbReference type="NCBI Taxonomy" id="48865"/>
    <lineage>
        <taxon>Eukaryota</taxon>
        <taxon>Fungi</taxon>
        <taxon>Dikarya</taxon>
        <taxon>Ascomycota</taxon>
        <taxon>Pezizomycotina</taxon>
        <taxon>Sordariomycetes</taxon>
        <taxon>Hypocreomycetidae</taxon>
        <taxon>Hypocreales</taxon>
        <taxon>Nectriaceae</taxon>
        <taxon>Fusarium</taxon>
        <taxon>Fusarium redolens species complex</taxon>
    </lineage>
</organism>
<comment type="caution">
    <text evidence="2">The sequence shown here is derived from an EMBL/GenBank/DDBJ whole genome shotgun (WGS) entry which is preliminary data.</text>
</comment>
<feature type="transmembrane region" description="Helical" evidence="1">
    <location>
        <begin position="25"/>
        <end position="47"/>
    </location>
</feature>
<dbReference type="AlphaFoldDB" id="A0A9P9GZD7"/>
<dbReference type="Proteomes" id="UP000720189">
    <property type="component" value="Unassembled WGS sequence"/>
</dbReference>